<dbReference type="InterPro" id="IPR002586">
    <property type="entry name" value="CobQ/CobB/MinD/ParA_Nub-bd_dom"/>
</dbReference>
<evidence type="ECO:0000256" key="5">
    <source>
        <dbReference type="ARBA" id="ARBA00022741"/>
    </source>
</evidence>
<name>C6HY16_9BACT</name>
<dbReference type="GO" id="GO:0009236">
    <property type="term" value="P:cobalamin biosynthetic process"/>
    <property type="evidence" value="ECO:0007669"/>
    <property type="project" value="UniProtKB-KW"/>
</dbReference>
<evidence type="ECO:0000256" key="2">
    <source>
        <dbReference type="ARBA" id="ARBA00004953"/>
    </source>
</evidence>
<evidence type="ECO:0000256" key="3">
    <source>
        <dbReference type="ARBA" id="ARBA00022573"/>
    </source>
</evidence>
<organism evidence="12 13">
    <name type="scientific">Leptospirillum ferrodiazotrophum</name>
    <dbReference type="NCBI Taxonomy" id="412449"/>
    <lineage>
        <taxon>Bacteria</taxon>
        <taxon>Pseudomonadati</taxon>
        <taxon>Nitrospirota</taxon>
        <taxon>Nitrospiria</taxon>
        <taxon>Nitrospirales</taxon>
        <taxon>Nitrospiraceae</taxon>
        <taxon>Leptospirillum</taxon>
    </lineage>
</organism>
<feature type="compositionally biased region" description="Basic and acidic residues" evidence="9">
    <location>
        <begin position="319"/>
        <end position="338"/>
    </location>
</feature>
<evidence type="ECO:0000259" key="11">
    <source>
        <dbReference type="Pfam" id="PF07685"/>
    </source>
</evidence>
<dbReference type="InterPro" id="IPR029062">
    <property type="entry name" value="Class_I_gatase-like"/>
</dbReference>
<feature type="compositionally biased region" description="Basic and acidic residues" evidence="9">
    <location>
        <begin position="532"/>
        <end position="545"/>
    </location>
</feature>
<evidence type="ECO:0000259" key="10">
    <source>
        <dbReference type="Pfam" id="PF01656"/>
    </source>
</evidence>
<dbReference type="Pfam" id="PF07685">
    <property type="entry name" value="GATase_3"/>
    <property type="match status" value="1"/>
</dbReference>
<dbReference type="InterPro" id="IPR027417">
    <property type="entry name" value="P-loop_NTPase"/>
</dbReference>
<evidence type="ECO:0000256" key="4">
    <source>
        <dbReference type="ARBA" id="ARBA00022598"/>
    </source>
</evidence>
<comment type="cofactor">
    <cofactor evidence="1">
        <name>Mg(2+)</name>
        <dbReference type="ChEBI" id="CHEBI:18420"/>
    </cofactor>
</comment>
<feature type="region of interest" description="Disordered" evidence="9">
    <location>
        <begin position="521"/>
        <end position="584"/>
    </location>
</feature>
<feature type="compositionally biased region" description="Basic and acidic residues" evidence="9">
    <location>
        <begin position="563"/>
        <end position="584"/>
    </location>
</feature>
<keyword evidence="13" id="KW-1185">Reference proteome</keyword>
<evidence type="ECO:0000256" key="8">
    <source>
        <dbReference type="ARBA" id="ARBA00022962"/>
    </source>
</evidence>
<keyword evidence="6" id="KW-0067">ATP-binding</keyword>
<reference evidence="12 13" key="1">
    <citation type="journal article" date="2009" name="Appl. Environ. Microbiol.">
        <title>Community genomic and proteomic analyses of chemoautotrophic iron-oxidizing "Leptospirillum rubarum" (Group II) and "Leptospirillum ferrodiazotrophum" (Group III) bacteria in acid mine drainage biofilms.</title>
        <authorList>
            <person name="Goltsman D.S."/>
            <person name="Denef V.J."/>
            <person name="Singer S.W."/>
            <person name="VerBerkmoes N.C."/>
            <person name="Lefsrud M."/>
            <person name="Mueller R.S."/>
            <person name="Dick G.J."/>
            <person name="Sun C.L."/>
            <person name="Wheeler K.E."/>
            <person name="Zemla A."/>
            <person name="Baker B.J."/>
            <person name="Hauser L."/>
            <person name="Land M."/>
            <person name="Shah M.B."/>
            <person name="Thelen M.P."/>
            <person name="Hettich R.L."/>
            <person name="Banfield J.F."/>
        </authorList>
    </citation>
    <scope>NUCLEOTIDE SEQUENCE [LARGE SCALE GENOMIC DNA]</scope>
</reference>
<feature type="region of interest" description="Disordered" evidence="9">
    <location>
        <begin position="441"/>
        <end position="471"/>
    </location>
</feature>
<dbReference type="SUPFAM" id="SSF52540">
    <property type="entry name" value="P-loop containing nucleoside triphosphate hydrolases"/>
    <property type="match status" value="1"/>
</dbReference>
<comment type="pathway">
    <text evidence="2">Cofactor biosynthesis; adenosylcobalamin biosynthesis.</text>
</comment>
<evidence type="ECO:0000256" key="7">
    <source>
        <dbReference type="ARBA" id="ARBA00022842"/>
    </source>
</evidence>
<protein>
    <submittedName>
        <fullName evidence="12">Cobyrinic acid a,c-diamide synthase (CbiA)</fullName>
    </submittedName>
</protein>
<dbReference type="GO" id="GO:0005524">
    <property type="term" value="F:ATP binding"/>
    <property type="evidence" value="ECO:0007669"/>
    <property type="project" value="UniProtKB-KW"/>
</dbReference>
<feature type="region of interest" description="Disordered" evidence="9">
    <location>
        <begin position="238"/>
        <end position="345"/>
    </location>
</feature>
<dbReference type="NCBIfam" id="NF002204">
    <property type="entry name" value="PRK01077.1"/>
    <property type="match status" value="1"/>
</dbReference>
<feature type="compositionally biased region" description="Basic and acidic residues" evidence="9">
    <location>
        <begin position="272"/>
        <end position="283"/>
    </location>
</feature>
<feature type="compositionally biased region" description="Low complexity" evidence="9">
    <location>
        <begin position="238"/>
        <end position="252"/>
    </location>
</feature>
<evidence type="ECO:0000313" key="13">
    <source>
        <dbReference type="Proteomes" id="UP000009374"/>
    </source>
</evidence>
<feature type="domain" description="CobB/CobQ-like glutamine amidotransferase" evidence="11">
    <location>
        <begin position="348"/>
        <end position="514"/>
    </location>
</feature>
<dbReference type="Proteomes" id="UP000009374">
    <property type="component" value="Unassembled WGS sequence"/>
</dbReference>
<keyword evidence="5" id="KW-0547">Nucleotide-binding</keyword>
<dbReference type="InterPro" id="IPR011698">
    <property type="entry name" value="GATase_3"/>
</dbReference>
<dbReference type="Gene3D" id="3.40.50.880">
    <property type="match status" value="1"/>
</dbReference>
<dbReference type="Pfam" id="PF01656">
    <property type="entry name" value="CbiA"/>
    <property type="match status" value="1"/>
</dbReference>
<dbReference type="PANTHER" id="PTHR43873:SF1">
    <property type="entry name" value="COBYRINATE A,C-DIAMIDE SYNTHASE"/>
    <property type="match status" value="1"/>
</dbReference>
<dbReference type="PROSITE" id="PS51274">
    <property type="entry name" value="GATASE_COBBQ"/>
    <property type="match status" value="1"/>
</dbReference>
<dbReference type="GO" id="GO:0042242">
    <property type="term" value="F:cobyrinic acid a,c-diamide synthase activity"/>
    <property type="evidence" value="ECO:0007669"/>
    <property type="project" value="InterPro"/>
</dbReference>
<evidence type="ECO:0000256" key="6">
    <source>
        <dbReference type="ARBA" id="ARBA00022840"/>
    </source>
</evidence>
<dbReference type="Gene3D" id="3.40.50.300">
    <property type="entry name" value="P-loop containing nucleotide triphosphate hydrolases"/>
    <property type="match status" value="2"/>
</dbReference>
<dbReference type="PANTHER" id="PTHR43873">
    <property type="entry name" value="COBYRINATE A,C-DIAMIDE SYNTHASE"/>
    <property type="match status" value="1"/>
</dbReference>
<sequence length="617" mass="66108">MTVDRPGSSSSSPRGLLVAGAGSGSGKTLATLALLAGLKARGLDVLPYKCGPDFIDPRHHERVALTPSRNLDLHFTPPDRLRKDFDRELSVRAGAVVEGVMGLFDGLAGGRSTFDLARVLGLPVVLVLSARGMAETAAALVRGLVFFRGGVSFAGVIATRTGSPRHGEMIARALEEEGLPPLLGVLPRDAHLELPERYLGLAAPGEEGEEKERLFFERLREHAQGFRWEKILPLFSLPPSDRSASSSPDTLSGTHILSPPVSESIPSPQKGAGKESRREKGEGEGSALRGPWGAFFSSLRDRALSGPPGESEGEPSFHLSEEGRGENPGRGEGREGARRGGVPRPPRLAVALDRAFWFYYHENWEELRRAGIELAFFSPLDDTCLPAGTSGLYLGGGYPERYARELSGNRSMVEAVRDFCRAGRPVYAECGGMLYLTRGPQVDASSGKDGEGRGLSQGAGEPLPEDSPGDLVGILPVRYRLGERLRRLGYSEVEAVSGLFAGVPGSLRGHLFHYTDLVDDLTGEGRGPQDLPGRREGSGGDDRENGGGGHDTTGTPANSPREILPDRPVPRPEPAFRHTADGRPEGFARGGVVASYMHAFFPTNPLFAARLAERLRS</sequence>
<evidence type="ECO:0000256" key="1">
    <source>
        <dbReference type="ARBA" id="ARBA00001946"/>
    </source>
</evidence>
<dbReference type="EMBL" id="GG693876">
    <property type="protein sequence ID" value="EES52491.1"/>
    <property type="molecule type" value="Genomic_DNA"/>
</dbReference>
<keyword evidence="4" id="KW-0436">Ligase</keyword>
<keyword evidence="8" id="KW-0315">Glutamine amidotransferase</keyword>
<proteinExistence type="predicted"/>
<dbReference type="InterPro" id="IPR004484">
    <property type="entry name" value="CbiA/CobB_synth"/>
</dbReference>
<evidence type="ECO:0000313" key="12">
    <source>
        <dbReference type="EMBL" id="EES52491.1"/>
    </source>
</evidence>
<dbReference type="SUPFAM" id="SSF52317">
    <property type="entry name" value="Class I glutamine amidotransferase-like"/>
    <property type="match status" value="1"/>
</dbReference>
<evidence type="ECO:0000256" key="9">
    <source>
        <dbReference type="SAM" id="MobiDB-lite"/>
    </source>
</evidence>
<feature type="domain" description="CobQ/CobB/MinD/ParA nucleotide binding" evidence="10">
    <location>
        <begin position="17"/>
        <end position="197"/>
    </location>
</feature>
<keyword evidence="7" id="KW-0460">Magnesium</keyword>
<keyword evidence="3" id="KW-0169">Cobalamin biosynthesis</keyword>
<dbReference type="AlphaFoldDB" id="C6HY16"/>
<accession>C6HY16</accession>
<feature type="compositionally biased region" description="Low complexity" evidence="9">
    <location>
        <begin position="305"/>
        <end position="316"/>
    </location>
</feature>
<gene>
    <name evidence="12" type="ORF">UBAL3_93670004</name>
</gene>